<feature type="compositionally biased region" description="Basic and acidic residues" evidence="11">
    <location>
        <begin position="353"/>
        <end position="371"/>
    </location>
</feature>
<feature type="compositionally biased region" description="Gly residues" evidence="11">
    <location>
        <begin position="339"/>
        <end position="352"/>
    </location>
</feature>
<name>A0A0D7B830_9AGAR</name>
<keyword evidence="7 10" id="KW-0413">Isomerase</keyword>
<dbReference type="PANTHER" id="PTHR45843:SF1">
    <property type="entry name" value="PEPTIDYL-PROLYL CIS-TRANS ISOMERASE-LIKE 4"/>
    <property type="match status" value="1"/>
</dbReference>
<keyword evidence="6 10" id="KW-0697">Rotamase</keyword>
<dbReference type="FunFam" id="2.40.100.10:FF:000015">
    <property type="entry name" value="Peptidyl-prolyl cis-trans isomerase"/>
    <property type="match status" value="1"/>
</dbReference>
<evidence type="ECO:0000256" key="8">
    <source>
        <dbReference type="ARBA" id="ARBA00023242"/>
    </source>
</evidence>
<keyword evidence="5 9" id="KW-0694">RNA-binding</keyword>
<reference evidence="14 15" key="1">
    <citation type="journal article" date="2015" name="Fungal Genet. Biol.">
        <title>Evolution of novel wood decay mechanisms in Agaricales revealed by the genome sequences of Fistulina hepatica and Cylindrobasidium torrendii.</title>
        <authorList>
            <person name="Floudas D."/>
            <person name="Held B.W."/>
            <person name="Riley R."/>
            <person name="Nagy L.G."/>
            <person name="Koehler G."/>
            <person name="Ransdell A.S."/>
            <person name="Younus H."/>
            <person name="Chow J."/>
            <person name="Chiniquy J."/>
            <person name="Lipzen A."/>
            <person name="Tritt A."/>
            <person name="Sun H."/>
            <person name="Haridas S."/>
            <person name="LaButti K."/>
            <person name="Ohm R.A."/>
            <person name="Kues U."/>
            <person name="Blanchette R.A."/>
            <person name="Grigoriev I.V."/>
            <person name="Minto R.E."/>
            <person name="Hibbett D.S."/>
        </authorList>
    </citation>
    <scope>NUCLEOTIDE SEQUENCE [LARGE SCALE GENOMIC DNA]</scope>
    <source>
        <strain evidence="14 15">FP15055 ss-10</strain>
    </source>
</reference>
<evidence type="ECO:0000313" key="15">
    <source>
        <dbReference type="Proteomes" id="UP000054007"/>
    </source>
</evidence>
<evidence type="ECO:0000256" key="2">
    <source>
        <dbReference type="ARBA" id="ARBA00002388"/>
    </source>
</evidence>
<dbReference type="GO" id="GO:0005634">
    <property type="term" value="C:nucleus"/>
    <property type="evidence" value="ECO:0007669"/>
    <property type="project" value="UniProtKB-SubCell"/>
</dbReference>
<keyword evidence="8 10" id="KW-0539">Nucleus</keyword>
<dbReference type="InterPro" id="IPR002130">
    <property type="entry name" value="Cyclophilin-type_PPIase_dom"/>
</dbReference>
<evidence type="ECO:0000256" key="6">
    <source>
        <dbReference type="ARBA" id="ARBA00023110"/>
    </source>
</evidence>
<dbReference type="PROSITE" id="PS50072">
    <property type="entry name" value="CSA_PPIASE_2"/>
    <property type="match status" value="1"/>
</dbReference>
<dbReference type="InterPro" id="IPR035542">
    <property type="entry name" value="CRIP"/>
</dbReference>
<dbReference type="Gene3D" id="3.30.70.330">
    <property type="match status" value="1"/>
</dbReference>
<accession>A0A0D7B830</accession>
<evidence type="ECO:0000259" key="12">
    <source>
        <dbReference type="PROSITE" id="PS50072"/>
    </source>
</evidence>
<evidence type="ECO:0000256" key="4">
    <source>
        <dbReference type="ARBA" id="ARBA00010739"/>
    </source>
</evidence>
<comment type="function">
    <text evidence="2 10">PPIases accelerate the folding of proteins. It catalyzes the cis-trans isomerization of proline imidic peptide bonds in oligopeptides.</text>
</comment>
<evidence type="ECO:0000256" key="11">
    <source>
        <dbReference type="SAM" id="MobiDB-lite"/>
    </source>
</evidence>
<dbReference type="PRINTS" id="PR00153">
    <property type="entry name" value="CSAPPISMRASE"/>
</dbReference>
<dbReference type="GO" id="GO:0003755">
    <property type="term" value="F:peptidyl-prolyl cis-trans isomerase activity"/>
    <property type="evidence" value="ECO:0007669"/>
    <property type="project" value="UniProtKB-UniRule"/>
</dbReference>
<comment type="subcellular location">
    <subcellularLocation>
        <location evidence="3 10">Nucleus</location>
    </subcellularLocation>
</comment>
<dbReference type="STRING" id="1314674.A0A0D7B830"/>
<feature type="compositionally biased region" description="Basic residues" evidence="11">
    <location>
        <begin position="409"/>
        <end position="420"/>
    </location>
</feature>
<dbReference type="PANTHER" id="PTHR45843">
    <property type="entry name" value="PEPTIDYL-PROLYL CIS-TRANS ISOMERASE-LIKE 4"/>
    <property type="match status" value="1"/>
</dbReference>
<evidence type="ECO:0000256" key="7">
    <source>
        <dbReference type="ARBA" id="ARBA00023235"/>
    </source>
</evidence>
<evidence type="ECO:0000256" key="3">
    <source>
        <dbReference type="ARBA" id="ARBA00004123"/>
    </source>
</evidence>
<evidence type="ECO:0000256" key="5">
    <source>
        <dbReference type="ARBA" id="ARBA00022884"/>
    </source>
</evidence>
<dbReference type="EMBL" id="KN880546">
    <property type="protein sequence ID" value="KIY66688.1"/>
    <property type="molecule type" value="Genomic_DNA"/>
</dbReference>
<gene>
    <name evidence="14" type="ORF">CYLTODRAFT_377310</name>
</gene>
<evidence type="ECO:0000256" key="1">
    <source>
        <dbReference type="ARBA" id="ARBA00000971"/>
    </source>
</evidence>
<comment type="similarity">
    <text evidence="4 10">Belongs to the cyclophilin-type PPIase family. PPIL4 subfamily.</text>
</comment>
<dbReference type="SUPFAM" id="SSF50891">
    <property type="entry name" value="Cyclophilin-like"/>
    <property type="match status" value="1"/>
</dbReference>
<dbReference type="CDD" id="cd12235">
    <property type="entry name" value="RRM_PPIL4"/>
    <property type="match status" value="1"/>
</dbReference>
<dbReference type="CDD" id="cd01921">
    <property type="entry name" value="cyclophilin_RRM"/>
    <property type="match status" value="1"/>
</dbReference>
<evidence type="ECO:0000313" key="14">
    <source>
        <dbReference type="EMBL" id="KIY66688.1"/>
    </source>
</evidence>
<dbReference type="InterPro" id="IPR029000">
    <property type="entry name" value="Cyclophilin-like_dom_sf"/>
</dbReference>
<dbReference type="PROSITE" id="PS50102">
    <property type="entry name" value="RRM"/>
    <property type="match status" value="1"/>
</dbReference>
<dbReference type="Gene3D" id="2.40.100.10">
    <property type="entry name" value="Cyclophilin-like"/>
    <property type="match status" value="1"/>
</dbReference>
<feature type="region of interest" description="Disordered" evidence="11">
    <location>
        <begin position="177"/>
        <end position="214"/>
    </location>
</feature>
<dbReference type="Pfam" id="PF00160">
    <property type="entry name" value="Pro_isomerase"/>
    <property type="match status" value="1"/>
</dbReference>
<sequence>MSVLFETSLGDLVIDLEVETCPKTCENFLKLCKVYYYNLNAFFNVSKDFLAQAGDPSATGTGGESIWSYVASQNKGNEQRYYTPEISPRLKHVHKGTVSMAVAPSLPGQEKGGCGSQFFITLADNIEYLDGKHAVFGHVVEGLETLDKLNEVFTDQDGRPFKDVRIRHIVILDDPFPDPPGLLKPPSSPTRPPDNSTRIAEDEDPLSQLPEEEEERIRREKAAAASALTLEMVGDLPFANVRPPENVLFVCKLNPVTRDEDLELIFSRFGTIMSCQVIRDKKTGDSLQYAFIEFDKREEAEQAYFKMQNVLVDDRRIWVDFSQSVAKSNNVWSNNPKRGMGGGGRGQSGGFGGRDDLVKTSRYRDSEDTRDSGGGYGMVFDVPSDRDAGSRRKRSKSPQPKRERDRDWNRRKRSRERRRSRSPDRDRDRRRRDY</sequence>
<organism evidence="14 15">
    <name type="scientific">Cylindrobasidium torrendii FP15055 ss-10</name>
    <dbReference type="NCBI Taxonomy" id="1314674"/>
    <lineage>
        <taxon>Eukaryota</taxon>
        <taxon>Fungi</taxon>
        <taxon>Dikarya</taxon>
        <taxon>Basidiomycota</taxon>
        <taxon>Agaricomycotina</taxon>
        <taxon>Agaricomycetes</taxon>
        <taxon>Agaricomycetidae</taxon>
        <taxon>Agaricales</taxon>
        <taxon>Marasmiineae</taxon>
        <taxon>Physalacriaceae</taxon>
        <taxon>Cylindrobasidium</taxon>
    </lineage>
</organism>
<feature type="compositionally biased region" description="Acidic residues" evidence="11">
    <location>
        <begin position="201"/>
        <end position="214"/>
    </location>
</feature>
<dbReference type="GO" id="GO:0003723">
    <property type="term" value="F:RNA binding"/>
    <property type="evidence" value="ECO:0007669"/>
    <property type="project" value="UniProtKB-UniRule"/>
</dbReference>
<feature type="region of interest" description="Disordered" evidence="11">
    <location>
        <begin position="329"/>
        <end position="434"/>
    </location>
</feature>
<dbReference type="EC" id="5.2.1.8" evidence="10"/>
<dbReference type="SUPFAM" id="SSF54928">
    <property type="entry name" value="RNA-binding domain, RBD"/>
    <property type="match status" value="1"/>
</dbReference>
<evidence type="ECO:0000256" key="9">
    <source>
        <dbReference type="PROSITE-ProRule" id="PRU00176"/>
    </source>
</evidence>
<evidence type="ECO:0000259" key="13">
    <source>
        <dbReference type="PROSITE" id="PS50102"/>
    </source>
</evidence>
<feature type="compositionally biased region" description="Basic and acidic residues" evidence="11">
    <location>
        <begin position="421"/>
        <end position="434"/>
    </location>
</feature>
<dbReference type="InterPro" id="IPR035979">
    <property type="entry name" value="RBD_domain_sf"/>
</dbReference>
<dbReference type="AlphaFoldDB" id="A0A0D7B830"/>
<dbReference type="OrthoDB" id="2083at2759"/>
<keyword evidence="15" id="KW-1185">Reference proteome</keyword>
<dbReference type="SMART" id="SM00360">
    <property type="entry name" value="RRM"/>
    <property type="match status" value="1"/>
</dbReference>
<dbReference type="InterPro" id="IPR012677">
    <property type="entry name" value="Nucleotide-bd_a/b_plait_sf"/>
</dbReference>
<feature type="domain" description="PPIase cyclophilin-type" evidence="12">
    <location>
        <begin position="6"/>
        <end position="171"/>
    </location>
</feature>
<feature type="domain" description="RRM" evidence="13">
    <location>
        <begin position="246"/>
        <end position="324"/>
    </location>
</feature>
<dbReference type="Pfam" id="PF00076">
    <property type="entry name" value="RRM_1"/>
    <property type="match status" value="1"/>
</dbReference>
<feature type="compositionally biased region" description="Pro residues" evidence="11">
    <location>
        <begin position="177"/>
        <end position="192"/>
    </location>
</feature>
<dbReference type="Proteomes" id="UP000054007">
    <property type="component" value="Unassembled WGS sequence"/>
</dbReference>
<evidence type="ECO:0000256" key="10">
    <source>
        <dbReference type="RuleBase" id="RU365081"/>
    </source>
</evidence>
<proteinExistence type="inferred from homology"/>
<dbReference type="InterPro" id="IPR000504">
    <property type="entry name" value="RRM_dom"/>
</dbReference>
<comment type="catalytic activity">
    <reaction evidence="1 10">
        <text>[protein]-peptidylproline (omega=180) = [protein]-peptidylproline (omega=0)</text>
        <dbReference type="Rhea" id="RHEA:16237"/>
        <dbReference type="Rhea" id="RHEA-COMP:10747"/>
        <dbReference type="Rhea" id="RHEA-COMP:10748"/>
        <dbReference type="ChEBI" id="CHEBI:83833"/>
        <dbReference type="ChEBI" id="CHEBI:83834"/>
        <dbReference type="EC" id="5.2.1.8"/>
    </reaction>
</comment>
<dbReference type="InterPro" id="IPR035538">
    <property type="entry name" value="Cyclophilin_PPIL4"/>
</dbReference>
<protein>
    <recommendedName>
        <fullName evidence="10">Peptidyl-prolyl cis-trans isomerase</fullName>
        <shortName evidence="10">PPIase</shortName>
        <ecNumber evidence="10">5.2.1.8</ecNumber>
    </recommendedName>
</protein>